<feature type="binding site" evidence="11">
    <location>
        <position position="476"/>
    </location>
    <ligand>
        <name>Zn(2+)</name>
        <dbReference type="ChEBI" id="CHEBI:29105"/>
        <label>2</label>
    </ligand>
</feature>
<comment type="function">
    <text evidence="11">Initiates the restart of stalled replication forks, which reloads the replicative helicase on sites other than the origin of replication. Recognizes and binds to abandoned replication forks and remodels them to uncover a helicase loading site. Promotes assembly of the primosome at these replication forks.</text>
</comment>
<feature type="binding site" evidence="11">
    <location>
        <position position="452"/>
    </location>
    <ligand>
        <name>Zn(2+)</name>
        <dbReference type="ChEBI" id="CHEBI:29105"/>
        <label>1</label>
    </ligand>
</feature>
<keyword evidence="5 11" id="KW-0378">Hydrolase</keyword>
<evidence type="ECO:0000256" key="11">
    <source>
        <dbReference type="HAMAP-Rule" id="MF_00983"/>
    </source>
</evidence>
<dbReference type="InterPro" id="IPR041222">
    <property type="entry name" value="PriA_3primeBD"/>
</dbReference>
<dbReference type="Pfam" id="PF00270">
    <property type="entry name" value="DEAD"/>
    <property type="match status" value="1"/>
</dbReference>
<dbReference type="HAMAP" id="MF_00983">
    <property type="entry name" value="PriA"/>
    <property type="match status" value="1"/>
</dbReference>
<dbReference type="Pfam" id="PF17764">
    <property type="entry name" value="PriA_3primeBD"/>
    <property type="match status" value="1"/>
</dbReference>
<dbReference type="SUPFAM" id="SSF52540">
    <property type="entry name" value="P-loop containing nucleoside triphosphate hydrolases"/>
    <property type="match status" value="2"/>
</dbReference>
<keyword evidence="7 11" id="KW-0862">Zinc</keyword>
<evidence type="ECO:0000313" key="15">
    <source>
        <dbReference type="Proteomes" id="UP001407405"/>
    </source>
</evidence>
<proteinExistence type="inferred from homology"/>
<dbReference type="InterPro" id="IPR040498">
    <property type="entry name" value="PriA_CRR"/>
</dbReference>
<feature type="domain" description="Helicase ATP-binding" evidence="12">
    <location>
        <begin position="221"/>
        <end position="387"/>
    </location>
</feature>
<comment type="caution">
    <text evidence="14">The sequence shown here is derived from an EMBL/GenBank/DDBJ whole genome shotgun (WGS) entry which is preliminary data.</text>
</comment>
<evidence type="ECO:0000256" key="9">
    <source>
        <dbReference type="ARBA" id="ARBA00023125"/>
    </source>
</evidence>
<gene>
    <name evidence="11 14" type="primary">priA</name>
    <name evidence="14" type="ORF">AAIG11_03330</name>
</gene>
<dbReference type="PROSITE" id="PS51192">
    <property type="entry name" value="HELICASE_ATP_BIND_1"/>
    <property type="match status" value="1"/>
</dbReference>
<evidence type="ECO:0000256" key="4">
    <source>
        <dbReference type="ARBA" id="ARBA00022741"/>
    </source>
</evidence>
<reference evidence="14 15" key="1">
    <citation type="submission" date="2024-04" db="EMBL/GenBank/DDBJ databases">
        <title>Genome sequencing and metabolic network reconstruction of aminoacids and betaine degradation by Anoxynatronum sibiricum.</title>
        <authorList>
            <person name="Detkova E.N."/>
            <person name="Boltjanskaja Y.V."/>
            <person name="Mardanov A.V."/>
            <person name="Kevbrin V."/>
        </authorList>
    </citation>
    <scope>NUCLEOTIDE SEQUENCE [LARGE SCALE GENOMIC DNA]</scope>
    <source>
        <strain evidence="14 15">Z-7981</strain>
    </source>
</reference>
<dbReference type="Gene3D" id="3.40.50.300">
    <property type="entry name" value="P-loop containing nucleotide triphosphate hydrolases"/>
    <property type="match status" value="2"/>
</dbReference>
<dbReference type="InterPro" id="IPR027417">
    <property type="entry name" value="P-loop_NTPase"/>
</dbReference>
<dbReference type="CDD" id="cd18804">
    <property type="entry name" value="SF2_C_priA"/>
    <property type="match status" value="1"/>
</dbReference>
<dbReference type="InterPro" id="IPR014001">
    <property type="entry name" value="Helicase_ATP-bd"/>
</dbReference>
<evidence type="ECO:0000259" key="12">
    <source>
        <dbReference type="PROSITE" id="PS51192"/>
    </source>
</evidence>
<comment type="catalytic activity">
    <reaction evidence="11">
        <text>Couples ATP hydrolysis with the unwinding of duplex DNA by translocating in the 3'-5' direction.</text>
        <dbReference type="EC" id="5.6.2.4"/>
    </reaction>
</comment>
<dbReference type="PANTHER" id="PTHR30580">
    <property type="entry name" value="PRIMOSOMAL PROTEIN N"/>
    <property type="match status" value="1"/>
</dbReference>
<dbReference type="InterPro" id="IPR011545">
    <property type="entry name" value="DEAD/DEAH_box_helicase_dom"/>
</dbReference>
<keyword evidence="15" id="KW-1185">Reference proteome</keyword>
<dbReference type="EMBL" id="JBCITM010000002">
    <property type="protein sequence ID" value="MEN1759497.1"/>
    <property type="molecule type" value="Genomic_DNA"/>
</dbReference>
<evidence type="ECO:0000256" key="6">
    <source>
        <dbReference type="ARBA" id="ARBA00022806"/>
    </source>
</evidence>
<dbReference type="EC" id="5.6.2.4" evidence="11"/>
<keyword evidence="8 11" id="KW-0067">ATP-binding</keyword>
<sequence length="751" mass="85869">MKKEILIAQVILDHYHAKLDHLFDYLIPEYMQTLIQPGMRVTVPFGRNNRLTEAFVMTIKYRQKVDQPLKELAHISDDAYAMTATQIELVQWMKKSYLCRYIEGIRCFVPNNRTGKKRVLWVHCQLESDELAEQQMKMKRAPMQQKILEVLHDIRHAPLASLLKMTGASNGAVKALAAKGLITISEEIVRRNPFKDLLTTPYPEPILTDYQERAMLLIRGHWEKKPDTPVLLHGITGSGKTEIYLQLIKSTLEQQRDSILLVPEIALTPQMVQRFRGRFGDQVAVLHSHLSEGEKLDEWGRIHRGEAKIVIGPRSAIFAPCQNLGIIIIDEEHEHTYKSEQAPRYHATEIARQRCRLEKAQLLLGSATPSLESYHEAEHQKLLLVELKERAAGGCLPQVEVVDLRREAREGNRTLFSRSLIAALEHCLGKKHQAILLLNRRAFATLVMCPRCGYVAKCSQCDISMKWHRKEQVLKCHYCGQKESVPENCPECGELVSFQGAGTQKVEEGLQSLFPHHVVARMDQDVTRQKGSHQAILERFEAKKIDLLVGTQMIAKGLDFPNVTVVGILLADTSLNLPDFRAAEKTFQLMTQVAGRAGRGTQEGKVILQTFQPDHYAVHLSAIQDYHRFYHEEIQIRQRFLYPPFSRLIQVTFWSESEEAVAKAAYHSAAAIRFLLEKSGYGEHLEEVMEPGPALIAKIENRYRYTLLMKSVQIPYHIMRKTVKYLLMEGRDRYISPMVTVTIDPDPRFVG</sequence>
<keyword evidence="2 11" id="KW-0235">DNA replication</keyword>
<protein>
    <recommendedName>
        <fullName evidence="11">Replication restart protein PriA</fullName>
    </recommendedName>
    <alternativeName>
        <fullName evidence="11">ATP-dependent DNA helicase PriA</fullName>
        <ecNumber evidence="11">5.6.2.4</ecNumber>
    </alternativeName>
    <alternativeName>
        <fullName evidence="11">DNA 3'-5' helicase PriA</fullName>
    </alternativeName>
</protein>
<comment type="catalytic activity">
    <reaction evidence="11">
        <text>ATP + H2O = ADP + phosphate + H(+)</text>
        <dbReference type="Rhea" id="RHEA:13065"/>
        <dbReference type="ChEBI" id="CHEBI:15377"/>
        <dbReference type="ChEBI" id="CHEBI:15378"/>
        <dbReference type="ChEBI" id="CHEBI:30616"/>
        <dbReference type="ChEBI" id="CHEBI:43474"/>
        <dbReference type="ChEBI" id="CHEBI:456216"/>
        <dbReference type="EC" id="5.6.2.4"/>
    </reaction>
</comment>
<feature type="binding site" evidence="11">
    <location>
        <position position="449"/>
    </location>
    <ligand>
        <name>Zn(2+)</name>
        <dbReference type="ChEBI" id="CHEBI:29105"/>
        <label>1</label>
    </ligand>
</feature>
<feature type="binding site" evidence="11">
    <location>
        <position position="461"/>
    </location>
    <ligand>
        <name>Zn(2+)</name>
        <dbReference type="ChEBI" id="CHEBI:29105"/>
        <label>2</label>
    </ligand>
</feature>
<keyword evidence="3 11" id="KW-0479">Metal-binding</keyword>
<keyword evidence="4 11" id="KW-0547">Nucleotide-binding</keyword>
<feature type="binding site" evidence="11">
    <location>
        <position position="479"/>
    </location>
    <ligand>
        <name>Zn(2+)</name>
        <dbReference type="ChEBI" id="CHEBI:29105"/>
        <label>2</label>
    </ligand>
</feature>
<evidence type="ECO:0000256" key="10">
    <source>
        <dbReference type="ARBA" id="ARBA00023235"/>
    </source>
</evidence>
<comment type="subunit">
    <text evidence="11">Component of the replication restart primosome.</text>
</comment>
<feature type="binding site" evidence="11">
    <location>
        <position position="458"/>
    </location>
    <ligand>
        <name>Zn(2+)</name>
        <dbReference type="ChEBI" id="CHEBI:29105"/>
        <label>2</label>
    </ligand>
</feature>
<evidence type="ECO:0000256" key="5">
    <source>
        <dbReference type="ARBA" id="ARBA00022801"/>
    </source>
</evidence>
<evidence type="ECO:0000313" key="14">
    <source>
        <dbReference type="EMBL" id="MEN1759497.1"/>
    </source>
</evidence>
<dbReference type="InterPro" id="IPR005259">
    <property type="entry name" value="PriA"/>
</dbReference>
<dbReference type="Pfam" id="PF00271">
    <property type="entry name" value="Helicase_C"/>
    <property type="match status" value="1"/>
</dbReference>
<keyword evidence="1 11" id="KW-0639">Primosome</keyword>
<evidence type="ECO:0000256" key="2">
    <source>
        <dbReference type="ARBA" id="ARBA00022705"/>
    </source>
</evidence>
<evidence type="ECO:0000256" key="3">
    <source>
        <dbReference type="ARBA" id="ARBA00022723"/>
    </source>
</evidence>
<dbReference type="NCBIfam" id="TIGR00595">
    <property type="entry name" value="priA"/>
    <property type="match status" value="1"/>
</dbReference>
<feature type="binding site" evidence="11">
    <location>
        <position position="492"/>
    </location>
    <ligand>
        <name>Zn(2+)</name>
        <dbReference type="ChEBI" id="CHEBI:29105"/>
        <label>1</label>
    </ligand>
</feature>
<dbReference type="Proteomes" id="UP001407405">
    <property type="component" value="Unassembled WGS sequence"/>
</dbReference>
<dbReference type="Pfam" id="PF18074">
    <property type="entry name" value="PriA_C"/>
    <property type="match status" value="1"/>
</dbReference>
<organism evidence="14 15">
    <name type="scientific">Anoxynatronum sibiricum</name>
    <dbReference type="NCBI Taxonomy" id="210623"/>
    <lineage>
        <taxon>Bacteria</taxon>
        <taxon>Bacillati</taxon>
        <taxon>Bacillota</taxon>
        <taxon>Clostridia</taxon>
        <taxon>Eubacteriales</taxon>
        <taxon>Clostridiaceae</taxon>
        <taxon>Anoxynatronum</taxon>
    </lineage>
</organism>
<dbReference type="Gene3D" id="3.40.1440.60">
    <property type="entry name" value="PriA, 3(prime) DNA-binding domain"/>
    <property type="match status" value="1"/>
</dbReference>
<keyword evidence="9 11" id="KW-0238">DNA-binding</keyword>
<feature type="binding site" evidence="11">
    <location>
        <position position="489"/>
    </location>
    <ligand>
        <name>Zn(2+)</name>
        <dbReference type="ChEBI" id="CHEBI:29105"/>
        <label>1</label>
    </ligand>
</feature>
<dbReference type="SMART" id="SM00490">
    <property type="entry name" value="HELICc"/>
    <property type="match status" value="1"/>
</dbReference>
<keyword evidence="6 11" id="KW-0347">Helicase</keyword>
<feature type="domain" description="Helicase C-terminal" evidence="13">
    <location>
        <begin position="484"/>
        <end position="642"/>
    </location>
</feature>
<comment type="cofactor">
    <cofactor evidence="11">
        <name>Zn(2+)</name>
        <dbReference type="ChEBI" id="CHEBI:29105"/>
    </cofactor>
    <text evidence="11">Binds 2 zinc ions per subunit.</text>
</comment>
<comment type="similarity">
    <text evidence="11">Belongs to the helicase family. PriA subfamily.</text>
</comment>
<accession>A0ABU9VQV3</accession>
<dbReference type="PANTHER" id="PTHR30580:SF0">
    <property type="entry name" value="PRIMOSOMAL PROTEIN N"/>
    <property type="match status" value="1"/>
</dbReference>
<dbReference type="Pfam" id="PF18319">
    <property type="entry name" value="Zn_ribbon_PriA"/>
    <property type="match status" value="1"/>
</dbReference>
<dbReference type="InterPro" id="IPR041236">
    <property type="entry name" value="PriA_C"/>
</dbReference>
<dbReference type="CDD" id="cd17929">
    <property type="entry name" value="DEXHc_priA"/>
    <property type="match status" value="1"/>
</dbReference>
<dbReference type="RefSeq" id="WP_343184844.1">
    <property type="nucleotide sequence ID" value="NZ_JBCITM010000002.1"/>
</dbReference>
<dbReference type="InterPro" id="IPR042115">
    <property type="entry name" value="PriA_3primeBD_sf"/>
</dbReference>
<dbReference type="InterPro" id="IPR001650">
    <property type="entry name" value="Helicase_C-like"/>
</dbReference>
<keyword evidence="10 11" id="KW-0413">Isomerase</keyword>
<name>A0ABU9VQV3_9CLOT</name>
<evidence type="ECO:0000256" key="7">
    <source>
        <dbReference type="ARBA" id="ARBA00022833"/>
    </source>
</evidence>
<evidence type="ECO:0000256" key="1">
    <source>
        <dbReference type="ARBA" id="ARBA00022515"/>
    </source>
</evidence>
<dbReference type="PROSITE" id="PS51194">
    <property type="entry name" value="HELICASE_CTER"/>
    <property type="match status" value="1"/>
</dbReference>
<evidence type="ECO:0000259" key="13">
    <source>
        <dbReference type="PROSITE" id="PS51194"/>
    </source>
</evidence>
<dbReference type="SMART" id="SM00487">
    <property type="entry name" value="DEXDc"/>
    <property type="match status" value="1"/>
</dbReference>
<evidence type="ECO:0000256" key="8">
    <source>
        <dbReference type="ARBA" id="ARBA00022840"/>
    </source>
</evidence>